<protein>
    <submittedName>
        <fullName evidence="1">Putative terminase</fullName>
    </submittedName>
</protein>
<dbReference type="EMBL" id="MT141357">
    <property type="protein sequence ID" value="QJA59164.1"/>
    <property type="molecule type" value="Genomic_DNA"/>
</dbReference>
<reference evidence="1" key="1">
    <citation type="submission" date="2020-03" db="EMBL/GenBank/DDBJ databases">
        <title>The deep terrestrial virosphere.</title>
        <authorList>
            <person name="Holmfeldt K."/>
            <person name="Nilsson E."/>
            <person name="Simone D."/>
            <person name="Lopez-Fernandez M."/>
            <person name="Wu X."/>
            <person name="de Brujin I."/>
            <person name="Lundin D."/>
            <person name="Andersson A."/>
            <person name="Bertilsson S."/>
            <person name="Dopson M."/>
        </authorList>
    </citation>
    <scope>NUCLEOTIDE SEQUENCE</scope>
    <source>
        <strain evidence="1">MM415B01334</strain>
    </source>
</reference>
<name>A0A6M3IP17_9ZZZZ</name>
<dbReference type="AlphaFoldDB" id="A0A6M3IP17"/>
<proteinExistence type="predicted"/>
<organism evidence="1">
    <name type="scientific">viral metagenome</name>
    <dbReference type="NCBI Taxonomy" id="1070528"/>
    <lineage>
        <taxon>unclassified sequences</taxon>
        <taxon>metagenomes</taxon>
        <taxon>organismal metagenomes</taxon>
    </lineage>
</organism>
<evidence type="ECO:0000313" key="1">
    <source>
        <dbReference type="EMBL" id="QJA59164.1"/>
    </source>
</evidence>
<accession>A0A6M3IP17</accession>
<sequence>MGKATHRLSPKMKAFLVAMEQTGNISAAAQASRVARRSHYMWMDRSQGYREAFAVAKEHAADLMEIEARKRAMEGVVEPVIRKDDDGVWRAVGGIRRYSDTLLIFLLKAARPEKYRERHEVTHDNLPTMPGEILVRLEDDGTNQIHGREEVLRELRKKEGENGRGANGRGA</sequence>
<gene>
    <name evidence="1" type="ORF">MM415B01334_0012</name>
</gene>